<dbReference type="InterPro" id="IPR051204">
    <property type="entry name" value="ABC_transp_perm/SBD"/>
</dbReference>
<gene>
    <name evidence="8" type="ORF">DVS28_a4576</name>
</gene>
<dbReference type="CDD" id="cd06261">
    <property type="entry name" value="TM_PBP2"/>
    <property type="match status" value="1"/>
</dbReference>
<dbReference type="Gene3D" id="1.10.3720.10">
    <property type="entry name" value="MetI-like"/>
    <property type="match status" value="1"/>
</dbReference>
<dbReference type="GO" id="GO:0005886">
    <property type="term" value="C:plasma membrane"/>
    <property type="evidence" value="ECO:0007669"/>
    <property type="project" value="UniProtKB-SubCell"/>
</dbReference>
<dbReference type="AlphaFoldDB" id="A0A346Y440"/>
<evidence type="ECO:0000259" key="7">
    <source>
        <dbReference type="PROSITE" id="PS50928"/>
    </source>
</evidence>
<dbReference type="InterPro" id="IPR000515">
    <property type="entry name" value="MetI-like"/>
</dbReference>
<evidence type="ECO:0000313" key="9">
    <source>
        <dbReference type="Proteomes" id="UP000264006"/>
    </source>
</evidence>
<evidence type="ECO:0000256" key="1">
    <source>
        <dbReference type="ARBA" id="ARBA00004141"/>
    </source>
</evidence>
<comment type="similarity">
    <text evidence="6">Belongs to the binding-protein-dependent transport system permease family.</text>
</comment>
<organism evidence="8 9">
    <name type="scientific">Euzebya pacifica</name>
    <dbReference type="NCBI Taxonomy" id="1608957"/>
    <lineage>
        <taxon>Bacteria</taxon>
        <taxon>Bacillati</taxon>
        <taxon>Actinomycetota</taxon>
        <taxon>Nitriliruptoria</taxon>
        <taxon>Euzebyales</taxon>
    </lineage>
</organism>
<dbReference type="InterPro" id="IPR035906">
    <property type="entry name" value="MetI-like_sf"/>
</dbReference>
<dbReference type="FunFam" id="1.10.3720.10:FF:000001">
    <property type="entry name" value="Glycine betaine ABC transporter, permease"/>
    <property type="match status" value="1"/>
</dbReference>
<dbReference type="GO" id="GO:0031460">
    <property type="term" value="P:glycine betaine transport"/>
    <property type="evidence" value="ECO:0007669"/>
    <property type="project" value="TreeGrafter"/>
</dbReference>
<dbReference type="PANTHER" id="PTHR30177">
    <property type="entry name" value="GLYCINE BETAINE/L-PROLINE TRANSPORT SYSTEM PERMEASE PROTEIN PROW"/>
    <property type="match status" value="1"/>
</dbReference>
<feature type="transmembrane region" description="Helical" evidence="6">
    <location>
        <begin position="110"/>
        <end position="132"/>
    </location>
</feature>
<evidence type="ECO:0000256" key="5">
    <source>
        <dbReference type="ARBA" id="ARBA00023136"/>
    </source>
</evidence>
<dbReference type="RefSeq" id="WP_216826227.1">
    <property type="nucleotide sequence ID" value="NZ_CP031165.1"/>
</dbReference>
<dbReference type="PANTHER" id="PTHR30177:SF4">
    <property type="entry name" value="OSMOPROTECTANT IMPORT PERMEASE PROTEIN OSMW"/>
    <property type="match status" value="1"/>
</dbReference>
<dbReference type="EMBL" id="CP031165">
    <property type="protein sequence ID" value="AXV09237.1"/>
    <property type="molecule type" value="Genomic_DNA"/>
</dbReference>
<evidence type="ECO:0000256" key="4">
    <source>
        <dbReference type="ARBA" id="ARBA00022989"/>
    </source>
</evidence>
<dbReference type="Proteomes" id="UP000264006">
    <property type="component" value="Chromosome"/>
</dbReference>
<feature type="transmembrane region" description="Helical" evidence="6">
    <location>
        <begin position="78"/>
        <end position="98"/>
    </location>
</feature>
<feature type="transmembrane region" description="Helical" evidence="6">
    <location>
        <begin position="138"/>
        <end position="154"/>
    </location>
</feature>
<dbReference type="GO" id="GO:0055085">
    <property type="term" value="P:transmembrane transport"/>
    <property type="evidence" value="ECO:0007669"/>
    <property type="project" value="InterPro"/>
</dbReference>
<evidence type="ECO:0000256" key="2">
    <source>
        <dbReference type="ARBA" id="ARBA00022448"/>
    </source>
</evidence>
<keyword evidence="4 6" id="KW-1133">Transmembrane helix</keyword>
<dbReference type="PROSITE" id="PS50928">
    <property type="entry name" value="ABC_TM1"/>
    <property type="match status" value="1"/>
</dbReference>
<dbReference type="SUPFAM" id="SSF161098">
    <property type="entry name" value="MetI-like"/>
    <property type="match status" value="1"/>
</dbReference>
<proteinExistence type="inferred from homology"/>
<keyword evidence="3 6" id="KW-0812">Transmembrane</keyword>
<keyword evidence="2 6" id="KW-0813">Transport</keyword>
<dbReference type="Pfam" id="PF00528">
    <property type="entry name" value="BPD_transp_1"/>
    <property type="match status" value="1"/>
</dbReference>
<evidence type="ECO:0000256" key="3">
    <source>
        <dbReference type="ARBA" id="ARBA00022692"/>
    </source>
</evidence>
<feature type="domain" description="ABC transmembrane type-1" evidence="7">
    <location>
        <begin position="74"/>
        <end position="255"/>
    </location>
</feature>
<sequence length="268" mass="28098">MSTATATADTSLLGGDGPLVRAYRWVRTNPWVSLLGAPVAIAALSLLLYTWVTTQDLGSIETDALRAELIRGQLLEHLQLTGVSTVFVIAIAIPLGIFVTRPSARRLSTLIQGVASSGQAIPAYGLLVLLAITFGTNFRSAVIALIVYSILPVLRNTMVGLQQVDTSTIEAARGMGMTKQQVLRKIELPLAVPVILAGIRTALVINVGTAALAFLIGGGGLGETINTGLKLQRDVVIVVGAAMTALVALTVDWIAALVQRTLTPRGLS</sequence>
<comment type="subcellular location">
    <subcellularLocation>
        <location evidence="6">Cell membrane</location>
        <topology evidence="6">Multi-pass membrane protein</topology>
    </subcellularLocation>
    <subcellularLocation>
        <location evidence="1">Membrane</location>
        <topology evidence="1">Multi-pass membrane protein</topology>
    </subcellularLocation>
</comment>
<protein>
    <submittedName>
        <fullName evidence="8">Putative ABC transporter permease</fullName>
    </submittedName>
</protein>
<keyword evidence="5 6" id="KW-0472">Membrane</keyword>
<dbReference type="KEGG" id="euz:DVS28_a4576"/>
<accession>A0A346Y440</accession>
<evidence type="ECO:0000256" key="6">
    <source>
        <dbReference type="RuleBase" id="RU363032"/>
    </source>
</evidence>
<reference evidence="8 9" key="1">
    <citation type="submission" date="2018-09" db="EMBL/GenBank/DDBJ databases">
        <title>Complete genome sequence of Euzebya sp. DY32-46 isolated from seawater of Pacific Ocean.</title>
        <authorList>
            <person name="Xu L."/>
            <person name="Wu Y.-H."/>
            <person name="Xu X.-W."/>
        </authorList>
    </citation>
    <scope>NUCLEOTIDE SEQUENCE [LARGE SCALE GENOMIC DNA]</scope>
    <source>
        <strain evidence="8 9">DY32-46</strain>
    </source>
</reference>
<feature type="transmembrane region" description="Helical" evidence="6">
    <location>
        <begin position="31"/>
        <end position="52"/>
    </location>
</feature>
<keyword evidence="9" id="KW-1185">Reference proteome</keyword>
<feature type="transmembrane region" description="Helical" evidence="6">
    <location>
        <begin position="190"/>
        <end position="216"/>
    </location>
</feature>
<name>A0A346Y440_9ACTN</name>
<evidence type="ECO:0000313" key="8">
    <source>
        <dbReference type="EMBL" id="AXV09237.1"/>
    </source>
</evidence>
<feature type="transmembrane region" description="Helical" evidence="6">
    <location>
        <begin position="236"/>
        <end position="258"/>
    </location>
</feature>